<comment type="caution">
    <text evidence="2">The sequence shown here is derived from an EMBL/GenBank/DDBJ whole genome shotgun (WGS) entry which is preliminary data.</text>
</comment>
<evidence type="ECO:0000313" key="2">
    <source>
        <dbReference type="EMBL" id="ORY51934.1"/>
    </source>
</evidence>
<feature type="region of interest" description="Disordered" evidence="1">
    <location>
        <begin position="580"/>
        <end position="608"/>
    </location>
</feature>
<proteinExistence type="predicted"/>
<evidence type="ECO:0000256" key="1">
    <source>
        <dbReference type="SAM" id="MobiDB-lite"/>
    </source>
</evidence>
<feature type="compositionally biased region" description="Low complexity" evidence="1">
    <location>
        <begin position="1"/>
        <end position="15"/>
    </location>
</feature>
<evidence type="ECO:0000313" key="3">
    <source>
        <dbReference type="Proteomes" id="UP000193642"/>
    </source>
</evidence>
<keyword evidence="3" id="KW-1185">Reference proteome</keyword>
<dbReference type="Proteomes" id="UP000193642">
    <property type="component" value="Unassembled WGS sequence"/>
</dbReference>
<feature type="region of interest" description="Disordered" evidence="1">
    <location>
        <begin position="1"/>
        <end position="30"/>
    </location>
</feature>
<feature type="region of interest" description="Disordered" evidence="1">
    <location>
        <begin position="252"/>
        <end position="308"/>
    </location>
</feature>
<feature type="region of interest" description="Disordered" evidence="1">
    <location>
        <begin position="375"/>
        <end position="401"/>
    </location>
</feature>
<feature type="region of interest" description="Disordered" evidence="1">
    <location>
        <begin position="134"/>
        <end position="154"/>
    </location>
</feature>
<protein>
    <submittedName>
        <fullName evidence="2">Uncharacterized protein</fullName>
    </submittedName>
</protein>
<gene>
    <name evidence="2" type="ORF">BCR33DRAFT_402750</name>
</gene>
<feature type="compositionally biased region" description="Polar residues" evidence="1">
    <location>
        <begin position="296"/>
        <end position="305"/>
    </location>
</feature>
<accession>A0A1Y2CYL4</accession>
<dbReference type="AlphaFoldDB" id="A0A1Y2CYL4"/>
<feature type="compositionally biased region" description="Basic and acidic residues" evidence="1">
    <location>
        <begin position="252"/>
        <end position="265"/>
    </location>
</feature>
<name>A0A1Y2CYL4_9FUNG</name>
<feature type="region of interest" description="Disordered" evidence="1">
    <location>
        <begin position="439"/>
        <end position="489"/>
    </location>
</feature>
<feature type="compositionally biased region" description="Polar residues" evidence="1">
    <location>
        <begin position="582"/>
        <end position="601"/>
    </location>
</feature>
<feature type="compositionally biased region" description="Low complexity" evidence="1">
    <location>
        <begin position="134"/>
        <end position="146"/>
    </location>
</feature>
<organism evidence="2 3">
    <name type="scientific">Rhizoclosmatium globosum</name>
    <dbReference type="NCBI Taxonomy" id="329046"/>
    <lineage>
        <taxon>Eukaryota</taxon>
        <taxon>Fungi</taxon>
        <taxon>Fungi incertae sedis</taxon>
        <taxon>Chytridiomycota</taxon>
        <taxon>Chytridiomycota incertae sedis</taxon>
        <taxon>Chytridiomycetes</taxon>
        <taxon>Chytridiales</taxon>
        <taxon>Chytriomycetaceae</taxon>
        <taxon>Rhizoclosmatium</taxon>
    </lineage>
</organism>
<reference evidence="2 3" key="1">
    <citation type="submission" date="2016-07" db="EMBL/GenBank/DDBJ databases">
        <title>Pervasive Adenine N6-methylation of Active Genes in Fungi.</title>
        <authorList>
            <consortium name="DOE Joint Genome Institute"/>
            <person name="Mondo S.J."/>
            <person name="Dannebaum R.O."/>
            <person name="Kuo R.C."/>
            <person name="Labutti K."/>
            <person name="Haridas S."/>
            <person name="Kuo A."/>
            <person name="Salamov A."/>
            <person name="Ahrendt S.R."/>
            <person name="Lipzen A."/>
            <person name="Sullivan W."/>
            <person name="Andreopoulos W.B."/>
            <person name="Clum A."/>
            <person name="Lindquist E."/>
            <person name="Daum C."/>
            <person name="Ramamoorthy G.K."/>
            <person name="Gryganskyi A."/>
            <person name="Culley D."/>
            <person name="Magnuson J.K."/>
            <person name="James T.Y."/>
            <person name="O'Malley M.A."/>
            <person name="Stajich J.E."/>
            <person name="Spatafora J.W."/>
            <person name="Visel A."/>
            <person name="Grigoriev I.V."/>
        </authorList>
    </citation>
    <scope>NUCLEOTIDE SEQUENCE [LARGE SCALE GENOMIC DNA]</scope>
    <source>
        <strain evidence="2 3">JEL800</strain>
    </source>
</reference>
<dbReference type="EMBL" id="MCGO01000004">
    <property type="protein sequence ID" value="ORY51934.1"/>
    <property type="molecule type" value="Genomic_DNA"/>
</dbReference>
<feature type="compositionally biased region" description="Polar residues" evidence="1">
    <location>
        <begin position="381"/>
        <end position="396"/>
    </location>
</feature>
<sequence length="636" mass="69039">MQQQPAQQGQQGQPPTRAPNPSSTEWMREHQRRCAEVVHDAALDIGCEAASFFEWIDEFRMHIAARNFQDAVFTPGKPLLERHNNYNHKAVAEIDVDATPTAAPSKRTLHESVPPSPATVKPLLRFNTTQLPSKSDLSAAPAAPSLVTESSKPVVEDSLPQTATAIASSAIIRDSSTFGTTFRPLKVPVYTVFKAPSEDDDDDSVIHQQPVLIAKPSAQFKQISSTSNVKETIAASLPSVTEQPVKRQIVVERDESKQQRSRHNDASASDPSPLKRARLMGPEPEAETQPVLKGTTDMQAESASITAGKDYEVRADDFSPAQTATTIASIIVPPTEKRVAHVEPIVTAAPTSSVVTKEENAAMKNLKGKLATLIKKKERGTSGNSNAESARSVSSGSEKDSIFGRISQESQATAKTTPPIAILPPNQTILPSMAPSLQSMEEPISRPTTRNQAKAANKEPNVEAPQTRVEQSKPLPIPTPSIQTSIDSDGDVDMSIEEFKITLPPDEETGEEIAFDSIDPMKEIRGAKVLVLNTQKPDFVAFNDDEDEEMDESSTDEIPKTPGVEKNAKSVVVKGRGKDVGATQTSSMNGNMTGTDGNQTWVGKEFRHSFPPLPNHNLQLLLQPLPFHKSQNLSFQ</sequence>